<keyword evidence="2" id="KW-0677">Repeat</keyword>
<evidence type="ECO:0000313" key="7">
    <source>
        <dbReference type="Proteomes" id="UP001371456"/>
    </source>
</evidence>
<evidence type="ECO:0000256" key="2">
    <source>
        <dbReference type="ARBA" id="ARBA00022737"/>
    </source>
</evidence>
<dbReference type="InterPro" id="IPR018247">
    <property type="entry name" value="EF_Hand_1_Ca_BS"/>
</dbReference>
<dbReference type="PROSITE" id="PS50222">
    <property type="entry name" value="EF_HAND_2"/>
    <property type="match status" value="2"/>
</dbReference>
<comment type="caution">
    <text evidence="6">The sequence shown here is derived from an EMBL/GenBank/DDBJ whole genome shotgun (WGS) entry which is preliminary data.</text>
</comment>
<dbReference type="GO" id="GO:0005509">
    <property type="term" value="F:calcium ion binding"/>
    <property type="evidence" value="ECO:0007669"/>
    <property type="project" value="InterPro"/>
</dbReference>
<gene>
    <name evidence="6" type="ORF">RDI58_016186</name>
</gene>
<feature type="domain" description="EF-hand" evidence="5">
    <location>
        <begin position="157"/>
        <end position="191"/>
    </location>
</feature>
<dbReference type="AlphaFoldDB" id="A0AAN8YDI3"/>
<keyword evidence="4" id="KW-1133">Transmembrane helix</keyword>
<feature type="transmembrane region" description="Helical" evidence="4">
    <location>
        <begin position="27"/>
        <end position="57"/>
    </location>
</feature>
<dbReference type="FunFam" id="1.10.238.10:FF:000003">
    <property type="entry name" value="Calmodulin A"/>
    <property type="match status" value="1"/>
</dbReference>
<proteinExistence type="predicted"/>
<dbReference type="InterPro" id="IPR011992">
    <property type="entry name" value="EF-hand-dom_pair"/>
</dbReference>
<feature type="domain" description="EF-hand" evidence="5">
    <location>
        <begin position="120"/>
        <end position="155"/>
    </location>
</feature>
<keyword evidence="4" id="KW-0812">Transmembrane</keyword>
<dbReference type="Gene3D" id="1.10.238.10">
    <property type="entry name" value="EF-hand"/>
    <property type="match status" value="2"/>
</dbReference>
<keyword evidence="4" id="KW-0472">Membrane</keyword>
<protein>
    <recommendedName>
        <fullName evidence="5">EF-hand domain-containing protein</fullName>
    </recommendedName>
</protein>
<dbReference type="Proteomes" id="UP001371456">
    <property type="component" value="Unassembled WGS sequence"/>
</dbReference>
<dbReference type="InterPro" id="IPR039647">
    <property type="entry name" value="EF_hand_pair_protein_CML-like"/>
</dbReference>
<evidence type="ECO:0000313" key="6">
    <source>
        <dbReference type="EMBL" id="KAK6787661.1"/>
    </source>
</evidence>
<dbReference type="PROSITE" id="PS00018">
    <property type="entry name" value="EF_HAND_1"/>
    <property type="match status" value="2"/>
</dbReference>
<reference evidence="6 7" key="1">
    <citation type="submission" date="2024-02" db="EMBL/GenBank/DDBJ databases">
        <title>de novo genome assembly of Solanum bulbocastanum strain 11H21.</title>
        <authorList>
            <person name="Hosaka A.J."/>
        </authorList>
    </citation>
    <scope>NUCLEOTIDE SEQUENCE [LARGE SCALE GENOMIC DNA]</scope>
    <source>
        <tissue evidence="6">Young leaves</tissue>
    </source>
</reference>
<evidence type="ECO:0000256" key="1">
    <source>
        <dbReference type="ARBA" id="ARBA00022723"/>
    </source>
</evidence>
<evidence type="ECO:0000256" key="4">
    <source>
        <dbReference type="SAM" id="Phobius"/>
    </source>
</evidence>
<evidence type="ECO:0000256" key="3">
    <source>
        <dbReference type="ARBA" id="ARBA00022837"/>
    </source>
</evidence>
<dbReference type="SMART" id="SM00054">
    <property type="entry name" value="EFh"/>
    <property type="match status" value="3"/>
</dbReference>
<dbReference type="Pfam" id="PF13499">
    <property type="entry name" value="EF-hand_7"/>
    <property type="match status" value="1"/>
</dbReference>
<sequence length="191" mass="22082">MEKIFSFSAQANKMGDTDTLNHFNSTILSYVFFFLVITFKEFCSFFSSFFQAILLVFSTPYNKNAQTSSNANVINSERLLDEDVELVFDTLINFCNQNGDKNIDEVELVEVFDSFEKTEPSLEEVKEAFDVFDENGDGFIDANELKKVISKMGFLEFSVLDCKRMIEPFDENRDGKIEFGEFVKLMEHIFQ</sequence>
<keyword evidence="7" id="KW-1185">Reference proteome</keyword>
<dbReference type="InterPro" id="IPR002048">
    <property type="entry name" value="EF_hand_dom"/>
</dbReference>
<dbReference type="SUPFAM" id="SSF47473">
    <property type="entry name" value="EF-hand"/>
    <property type="match status" value="1"/>
</dbReference>
<accession>A0AAN8YDI3</accession>
<name>A0AAN8YDI3_SOLBU</name>
<dbReference type="PANTHER" id="PTHR10891">
    <property type="entry name" value="EF-HAND CALCIUM-BINDING DOMAIN CONTAINING PROTEIN"/>
    <property type="match status" value="1"/>
</dbReference>
<keyword evidence="1" id="KW-0479">Metal-binding</keyword>
<evidence type="ECO:0000259" key="5">
    <source>
        <dbReference type="PROSITE" id="PS50222"/>
    </source>
</evidence>
<dbReference type="CDD" id="cd00051">
    <property type="entry name" value="EFh"/>
    <property type="match status" value="1"/>
</dbReference>
<keyword evidence="3" id="KW-0106">Calcium</keyword>
<organism evidence="6 7">
    <name type="scientific">Solanum bulbocastanum</name>
    <name type="common">Wild potato</name>
    <dbReference type="NCBI Taxonomy" id="147425"/>
    <lineage>
        <taxon>Eukaryota</taxon>
        <taxon>Viridiplantae</taxon>
        <taxon>Streptophyta</taxon>
        <taxon>Embryophyta</taxon>
        <taxon>Tracheophyta</taxon>
        <taxon>Spermatophyta</taxon>
        <taxon>Magnoliopsida</taxon>
        <taxon>eudicotyledons</taxon>
        <taxon>Gunneridae</taxon>
        <taxon>Pentapetalae</taxon>
        <taxon>asterids</taxon>
        <taxon>lamiids</taxon>
        <taxon>Solanales</taxon>
        <taxon>Solanaceae</taxon>
        <taxon>Solanoideae</taxon>
        <taxon>Solaneae</taxon>
        <taxon>Solanum</taxon>
    </lineage>
</organism>
<dbReference type="EMBL" id="JBANQN010000006">
    <property type="protein sequence ID" value="KAK6787661.1"/>
    <property type="molecule type" value="Genomic_DNA"/>
</dbReference>